<sequence length="103" mass="11134">MPTVHIFRRLLSFGSCPEFVLALGLQDEVRACKSLSVLSQRGRGESLETGNTCFQINMTCDQNVQFPLSTTAFSTFPPAKSIGLQLLPSLSGRTNGFVVGVIP</sequence>
<keyword evidence="1" id="KW-0732">Signal</keyword>
<organism evidence="2">
    <name type="scientific">Micrurus spixii</name>
    <name type="common">Amazon coral snake</name>
    <dbReference type="NCBI Taxonomy" id="129469"/>
    <lineage>
        <taxon>Eukaryota</taxon>
        <taxon>Metazoa</taxon>
        <taxon>Chordata</taxon>
        <taxon>Craniata</taxon>
        <taxon>Vertebrata</taxon>
        <taxon>Euteleostomi</taxon>
        <taxon>Lepidosauria</taxon>
        <taxon>Squamata</taxon>
        <taxon>Bifurcata</taxon>
        <taxon>Unidentata</taxon>
        <taxon>Episquamata</taxon>
        <taxon>Toxicofera</taxon>
        <taxon>Serpentes</taxon>
        <taxon>Colubroidea</taxon>
        <taxon>Elapidae</taxon>
        <taxon>Elapinae</taxon>
        <taxon>Micrurus</taxon>
    </lineage>
</organism>
<dbReference type="EMBL" id="IACM01002089">
    <property type="protein sequence ID" value="LAB17983.1"/>
    <property type="molecule type" value="Transcribed_RNA"/>
</dbReference>
<dbReference type="AlphaFoldDB" id="A0A2D4LAX9"/>
<protein>
    <submittedName>
        <fullName evidence="2">Uncharacterized protein</fullName>
    </submittedName>
</protein>
<proteinExistence type="predicted"/>
<accession>A0A2D4LAX9</accession>
<evidence type="ECO:0000313" key="2">
    <source>
        <dbReference type="EMBL" id="LAB17983.1"/>
    </source>
</evidence>
<reference evidence="2" key="2">
    <citation type="submission" date="2017-11" db="EMBL/GenBank/DDBJ databases">
        <title>Coralsnake Venomics: Analyses of Venom Gland Transcriptomes and Proteomes of Six Brazilian Taxa.</title>
        <authorList>
            <person name="Aird S.D."/>
            <person name="Jorge da Silva N."/>
            <person name="Qiu L."/>
            <person name="Villar-Briones A."/>
            <person name="Aparecida-Saddi V."/>
            <person name="Campos-Telles M.P."/>
            <person name="Grau M."/>
            <person name="Mikheyev A.S."/>
        </authorList>
    </citation>
    <scope>NUCLEOTIDE SEQUENCE</scope>
    <source>
        <tissue evidence="2">Venom_gland</tissue>
    </source>
</reference>
<feature type="signal peptide" evidence="1">
    <location>
        <begin position="1"/>
        <end position="22"/>
    </location>
</feature>
<name>A0A2D4LAX9_9SAUR</name>
<evidence type="ECO:0000256" key="1">
    <source>
        <dbReference type="SAM" id="SignalP"/>
    </source>
</evidence>
<feature type="chain" id="PRO_5013810570" evidence="1">
    <location>
        <begin position="23"/>
        <end position="103"/>
    </location>
</feature>
<reference evidence="2" key="1">
    <citation type="submission" date="2017-07" db="EMBL/GenBank/DDBJ databases">
        <authorList>
            <person name="Mikheyev A."/>
            <person name="Grau M."/>
        </authorList>
    </citation>
    <scope>NUCLEOTIDE SEQUENCE</scope>
    <source>
        <tissue evidence="2">Venom_gland</tissue>
    </source>
</reference>